<name>A0ABT8IN03_9BACL</name>
<dbReference type="CDD" id="cd04301">
    <property type="entry name" value="NAT_SF"/>
    <property type="match status" value="1"/>
</dbReference>
<feature type="domain" description="N-acetyltransferase" evidence="1">
    <location>
        <begin position="8"/>
        <end position="191"/>
    </location>
</feature>
<protein>
    <submittedName>
        <fullName evidence="2">GNAT family N-acetyltransferase</fullName>
    </submittedName>
</protein>
<evidence type="ECO:0000313" key="2">
    <source>
        <dbReference type="EMBL" id="MDN4594174.1"/>
    </source>
</evidence>
<evidence type="ECO:0000259" key="1">
    <source>
        <dbReference type="PROSITE" id="PS51186"/>
    </source>
</evidence>
<dbReference type="InterPro" id="IPR016181">
    <property type="entry name" value="Acyl_CoA_acyltransferase"/>
</dbReference>
<reference evidence="2" key="1">
    <citation type="submission" date="2022-08" db="EMBL/GenBank/DDBJ databases">
        <title>Polycladomyces zharkentsis sp. nov., a novel thermophilic CMC and starch-degrading bacterium isolated from a geothermal spring in Kazakhstan.</title>
        <authorList>
            <person name="Mashzhan A."/>
            <person name="Kistaubaeva A."/>
            <person name="Javier-Lopez R."/>
            <person name="Birkeland N.-K."/>
        </authorList>
    </citation>
    <scope>NUCLEOTIDE SEQUENCE</scope>
    <source>
        <strain evidence="2">KSR 13</strain>
    </source>
</reference>
<proteinExistence type="predicted"/>
<dbReference type="Proteomes" id="UP001174196">
    <property type="component" value="Unassembled WGS sequence"/>
</dbReference>
<comment type="caution">
    <text evidence="2">The sequence shown here is derived from an EMBL/GenBank/DDBJ whole genome shotgun (WGS) entry which is preliminary data.</text>
</comment>
<dbReference type="EMBL" id="JANRHH010000036">
    <property type="protein sequence ID" value="MDN4594174.1"/>
    <property type="molecule type" value="Genomic_DNA"/>
</dbReference>
<dbReference type="Pfam" id="PF00583">
    <property type="entry name" value="Acetyltransf_1"/>
    <property type="match status" value="1"/>
</dbReference>
<dbReference type="InterPro" id="IPR000182">
    <property type="entry name" value="GNAT_dom"/>
</dbReference>
<dbReference type="PROSITE" id="PS51186">
    <property type="entry name" value="GNAT"/>
    <property type="match status" value="1"/>
</dbReference>
<sequence length="202" mass="23219">MNEPHHNIVCFPLTPDRWEDLVRLFGPRGAYGGCWCMYWRLKRTEWSRQCGKENKRALQSLVDAGNVPGMIAYADGKPVGWCSVAPREQFVSLERSRKYKRIDPKRVWAIVCFYVAQSHRRTGVTVALIRAACEYVRSRGGRIVEGYPVHPQGKIRDVSAYMGTKSAFVRAGFIEAARIDDQRAVMRMYLDDEETMFSEMSD</sequence>
<dbReference type="RefSeq" id="WP_301238853.1">
    <property type="nucleotide sequence ID" value="NZ_JANRHH010000036.1"/>
</dbReference>
<accession>A0ABT8IN03</accession>
<gene>
    <name evidence="2" type="ORF">NWF35_09695</name>
</gene>
<keyword evidence="3" id="KW-1185">Reference proteome</keyword>
<organism evidence="2 3">
    <name type="scientific">Polycladomyces subterraneus</name>
    <dbReference type="NCBI Taxonomy" id="1016997"/>
    <lineage>
        <taxon>Bacteria</taxon>
        <taxon>Bacillati</taxon>
        <taxon>Bacillota</taxon>
        <taxon>Bacilli</taxon>
        <taxon>Bacillales</taxon>
        <taxon>Thermoactinomycetaceae</taxon>
        <taxon>Polycladomyces</taxon>
    </lineage>
</organism>
<dbReference type="Gene3D" id="3.40.630.30">
    <property type="match status" value="1"/>
</dbReference>
<evidence type="ECO:0000313" key="3">
    <source>
        <dbReference type="Proteomes" id="UP001174196"/>
    </source>
</evidence>
<dbReference type="SUPFAM" id="SSF55729">
    <property type="entry name" value="Acyl-CoA N-acyltransferases (Nat)"/>
    <property type="match status" value="1"/>
</dbReference>